<keyword evidence="1" id="KW-0472">Membrane</keyword>
<name>A0ABT3TX56_9ACTN</name>
<dbReference type="Proteomes" id="UP001163064">
    <property type="component" value="Unassembled WGS sequence"/>
</dbReference>
<feature type="transmembrane region" description="Helical" evidence="1">
    <location>
        <begin position="32"/>
        <end position="53"/>
    </location>
</feature>
<dbReference type="EMBL" id="JAPHNL010000223">
    <property type="protein sequence ID" value="MCX3061626.1"/>
    <property type="molecule type" value="Genomic_DNA"/>
</dbReference>
<gene>
    <name evidence="2" type="ORF">OFY01_18040</name>
</gene>
<sequence>MLIWAATILLVTGVVCVATIAWRLGSDRVTLVLPAVAVLSGFAAVALMMTAAVEGQ</sequence>
<evidence type="ECO:0000313" key="3">
    <source>
        <dbReference type="Proteomes" id="UP001163064"/>
    </source>
</evidence>
<proteinExistence type="predicted"/>
<protein>
    <submittedName>
        <fullName evidence="2">Uncharacterized protein</fullName>
    </submittedName>
</protein>
<comment type="caution">
    <text evidence="2">The sequence shown here is derived from an EMBL/GenBank/DDBJ whole genome shotgun (WGS) entry which is preliminary data.</text>
</comment>
<keyword evidence="1" id="KW-0812">Transmembrane</keyword>
<accession>A0ABT3TX56</accession>
<dbReference type="RefSeq" id="WP_266601147.1">
    <property type="nucleotide sequence ID" value="NZ_JAPHNL010000223.1"/>
</dbReference>
<evidence type="ECO:0000256" key="1">
    <source>
        <dbReference type="SAM" id="Phobius"/>
    </source>
</evidence>
<organism evidence="2 3">
    <name type="scientific">Streptomyces beihaiensis</name>
    <dbReference type="NCBI Taxonomy" id="2984495"/>
    <lineage>
        <taxon>Bacteria</taxon>
        <taxon>Bacillati</taxon>
        <taxon>Actinomycetota</taxon>
        <taxon>Actinomycetes</taxon>
        <taxon>Kitasatosporales</taxon>
        <taxon>Streptomycetaceae</taxon>
        <taxon>Streptomyces</taxon>
    </lineage>
</organism>
<evidence type="ECO:0000313" key="2">
    <source>
        <dbReference type="EMBL" id="MCX3061626.1"/>
    </source>
</evidence>
<reference evidence="2" key="1">
    <citation type="submission" date="2022-10" db="EMBL/GenBank/DDBJ databases">
        <title>Streptomyces beihaiensis sp. nov., a chitin degrading actinobacterium, isolated from shrimp pond soil.</title>
        <authorList>
            <person name="Xie J."/>
            <person name="Shen N."/>
        </authorList>
    </citation>
    <scope>NUCLEOTIDE SEQUENCE</scope>
    <source>
        <strain evidence="2">GXMU-J5</strain>
    </source>
</reference>
<keyword evidence="1" id="KW-1133">Transmembrane helix</keyword>
<keyword evidence="3" id="KW-1185">Reference proteome</keyword>